<proteinExistence type="predicted"/>
<dbReference type="RefSeq" id="WP_078189918.1">
    <property type="nucleotide sequence ID" value="NZ_JAMCOZ010000007.1"/>
</dbReference>
<accession>A0A1T1H0R0</accession>
<keyword evidence="2" id="KW-1185">Reference proteome</keyword>
<dbReference type="AlphaFoldDB" id="A0A1T1H0R0"/>
<dbReference type="Proteomes" id="UP000191160">
    <property type="component" value="Unassembled WGS sequence"/>
</dbReference>
<organism evidence="1 2">
    <name type="scientific">Acinetobacter amyesii</name>
    <dbReference type="NCBI Taxonomy" id="2942470"/>
    <lineage>
        <taxon>Bacteria</taxon>
        <taxon>Pseudomonadati</taxon>
        <taxon>Pseudomonadota</taxon>
        <taxon>Gammaproteobacteria</taxon>
        <taxon>Moraxellales</taxon>
        <taxon>Moraxellaceae</taxon>
        <taxon>Acinetobacter</taxon>
    </lineage>
</organism>
<comment type="caution">
    <text evidence="1">The sequence shown here is derived from an EMBL/GenBank/DDBJ whole genome shotgun (WGS) entry which is preliminary data.</text>
</comment>
<name>A0A1T1H0R0_9GAMM</name>
<protein>
    <recommendedName>
        <fullName evidence="3">Lipoprotein</fullName>
    </recommendedName>
</protein>
<evidence type="ECO:0000313" key="2">
    <source>
        <dbReference type="Proteomes" id="UP000191160"/>
    </source>
</evidence>
<dbReference type="EMBL" id="MVKX01000004">
    <property type="protein sequence ID" value="OOV83448.1"/>
    <property type="molecule type" value="Genomic_DNA"/>
</dbReference>
<evidence type="ECO:0008006" key="3">
    <source>
        <dbReference type="Google" id="ProtNLM"/>
    </source>
</evidence>
<sequence length="138" mass="15876">MQFNSIKKTCLTLSLAVMTLSGCQIVSPIFVDYYGVRRDVATWINKQPLLSMQQKRSMAQLSRAQQPIIRLDFNDQEKLVSVARANEAAMYCANQHLSARQIQRLQKQIFPEDALHKLSLLEQQALHITLTEQEKRCD</sequence>
<reference evidence="1 2" key="1">
    <citation type="submission" date="2017-02" db="EMBL/GenBank/DDBJ databases">
        <title>Acinetobacter sp. ANC 4945, whole genome shotgun sequencing project.</title>
        <authorList>
            <person name="Radolfova-Krizova L."/>
            <person name="Al Atrouni A."/>
            <person name="Nemec A."/>
        </authorList>
    </citation>
    <scope>NUCLEOTIDE SEQUENCE [LARGE SCALE GENOMIC DNA]</scope>
    <source>
        <strain evidence="1 2">ANC 4945</strain>
    </source>
</reference>
<evidence type="ECO:0000313" key="1">
    <source>
        <dbReference type="EMBL" id="OOV83448.1"/>
    </source>
</evidence>
<dbReference type="PROSITE" id="PS51257">
    <property type="entry name" value="PROKAR_LIPOPROTEIN"/>
    <property type="match status" value="1"/>
</dbReference>
<gene>
    <name evidence="1" type="ORF">B1202_07330</name>
</gene>